<name>A0A840SKV8_9RHOB</name>
<keyword evidence="2" id="KW-1185">Reference proteome</keyword>
<accession>A0A840SKV8</accession>
<dbReference type="RefSeq" id="WP_184145970.1">
    <property type="nucleotide sequence ID" value="NZ_JACHFM010000001.1"/>
</dbReference>
<protein>
    <submittedName>
        <fullName evidence="1">Uncharacterized protein</fullName>
    </submittedName>
</protein>
<proteinExistence type="predicted"/>
<dbReference type="AlphaFoldDB" id="A0A840SKV8"/>
<gene>
    <name evidence="1" type="ORF">HNP73_000024</name>
</gene>
<evidence type="ECO:0000313" key="2">
    <source>
        <dbReference type="Proteomes" id="UP000549457"/>
    </source>
</evidence>
<dbReference type="EMBL" id="JACHFM010000001">
    <property type="protein sequence ID" value="MBB5220103.1"/>
    <property type="molecule type" value="Genomic_DNA"/>
</dbReference>
<reference evidence="1 2" key="1">
    <citation type="submission" date="2020-08" db="EMBL/GenBank/DDBJ databases">
        <title>Genomic Encyclopedia of Type Strains, Phase IV (KMG-IV): sequencing the most valuable type-strain genomes for metagenomic binning, comparative biology and taxonomic classification.</title>
        <authorList>
            <person name="Goeker M."/>
        </authorList>
    </citation>
    <scope>NUCLEOTIDE SEQUENCE [LARGE SCALE GENOMIC DNA]</scope>
    <source>
        <strain evidence="1 2">DSM 101730</strain>
    </source>
</reference>
<evidence type="ECO:0000313" key="1">
    <source>
        <dbReference type="EMBL" id="MBB5220103.1"/>
    </source>
</evidence>
<dbReference type="Proteomes" id="UP000549457">
    <property type="component" value="Unassembled WGS sequence"/>
</dbReference>
<comment type="caution">
    <text evidence="1">The sequence shown here is derived from an EMBL/GenBank/DDBJ whole genome shotgun (WGS) entry which is preliminary data.</text>
</comment>
<organism evidence="1 2">
    <name type="scientific">Amaricoccus macauensis</name>
    <dbReference type="NCBI Taxonomy" id="57001"/>
    <lineage>
        <taxon>Bacteria</taxon>
        <taxon>Pseudomonadati</taxon>
        <taxon>Pseudomonadota</taxon>
        <taxon>Alphaproteobacteria</taxon>
        <taxon>Rhodobacterales</taxon>
        <taxon>Paracoccaceae</taxon>
        <taxon>Amaricoccus</taxon>
    </lineage>
</organism>
<sequence>MLIIEAAADLMAPGKKGYPRVVRTLRSRDLGGDALRHFGSTPVSFSGAWRLGEIVFRILFKGDGKRQPQVTVKLRPPGVVQFRRTQHEARVMTLIERNGLMNDRDDFEVVDAAE</sequence>